<gene>
    <name evidence="2" type="ORF">K460DRAFT_430894</name>
</gene>
<evidence type="ECO:0000313" key="2">
    <source>
        <dbReference type="EMBL" id="KAF1845931.1"/>
    </source>
</evidence>
<feature type="region of interest" description="Disordered" evidence="1">
    <location>
        <begin position="1"/>
        <end position="20"/>
    </location>
</feature>
<accession>A0A9P4L8C3</accession>
<comment type="caution">
    <text evidence="2">The sequence shown here is derived from an EMBL/GenBank/DDBJ whole genome shotgun (WGS) entry which is preliminary data.</text>
</comment>
<proteinExistence type="predicted"/>
<dbReference type="OrthoDB" id="5428055at2759"/>
<name>A0A9P4L8C3_9PLEO</name>
<dbReference type="AlphaFoldDB" id="A0A9P4L8C3"/>
<evidence type="ECO:0000313" key="3">
    <source>
        <dbReference type="Proteomes" id="UP000800039"/>
    </source>
</evidence>
<dbReference type="RefSeq" id="XP_040788494.1">
    <property type="nucleotide sequence ID" value="XM_040938332.1"/>
</dbReference>
<dbReference type="EMBL" id="ML976616">
    <property type="protein sequence ID" value="KAF1845931.1"/>
    <property type="molecule type" value="Genomic_DNA"/>
</dbReference>
<organism evidence="2 3">
    <name type="scientific">Cucurbitaria berberidis CBS 394.84</name>
    <dbReference type="NCBI Taxonomy" id="1168544"/>
    <lineage>
        <taxon>Eukaryota</taxon>
        <taxon>Fungi</taxon>
        <taxon>Dikarya</taxon>
        <taxon>Ascomycota</taxon>
        <taxon>Pezizomycotina</taxon>
        <taxon>Dothideomycetes</taxon>
        <taxon>Pleosporomycetidae</taxon>
        <taxon>Pleosporales</taxon>
        <taxon>Pleosporineae</taxon>
        <taxon>Cucurbitariaceae</taxon>
        <taxon>Cucurbitaria</taxon>
    </lineage>
</organism>
<dbReference type="Proteomes" id="UP000800039">
    <property type="component" value="Unassembled WGS sequence"/>
</dbReference>
<reference evidence="2" key="1">
    <citation type="submission" date="2020-01" db="EMBL/GenBank/DDBJ databases">
        <authorList>
            <consortium name="DOE Joint Genome Institute"/>
            <person name="Haridas S."/>
            <person name="Albert R."/>
            <person name="Binder M."/>
            <person name="Bloem J."/>
            <person name="Labutti K."/>
            <person name="Salamov A."/>
            <person name="Andreopoulos B."/>
            <person name="Baker S.E."/>
            <person name="Barry K."/>
            <person name="Bills G."/>
            <person name="Bluhm B.H."/>
            <person name="Cannon C."/>
            <person name="Castanera R."/>
            <person name="Culley D.E."/>
            <person name="Daum C."/>
            <person name="Ezra D."/>
            <person name="Gonzalez J.B."/>
            <person name="Henrissat B."/>
            <person name="Kuo A."/>
            <person name="Liang C."/>
            <person name="Lipzen A."/>
            <person name="Lutzoni F."/>
            <person name="Magnuson J."/>
            <person name="Mondo S."/>
            <person name="Nolan M."/>
            <person name="Ohm R."/>
            <person name="Pangilinan J."/>
            <person name="Park H.-J."/>
            <person name="Ramirez L."/>
            <person name="Alfaro M."/>
            <person name="Sun H."/>
            <person name="Tritt A."/>
            <person name="Yoshinaga Y."/>
            <person name="Zwiers L.-H."/>
            <person name="Turgeon B.G."/>
            <person name="Goodwin S.B."/>
            <person name="Spatafora J.W."/>
            <person name="Crous P.W."/>
            <person name="Grigoriev I.V."/>
        </authorList>
    </citation>
    <scope>NUCLEOTIDE SEQUENCE</scope>
    <source>
        <strain evidence="2">CBS 394.84</strain>
    </source>
</reference>
<dbReference type="GeneID" id="63855587"/>
<keyword evidence="3" id="KW-1185">Reference proteome</keyword>
<sequence length="578" mass="66461">MANHSCNSAPKLDQDPKGREWNSVFSNINRRKYDRIFQACLQEDNVERNLLDAFFQITESALPSREVEEAKKFVRNASKGEAARILTRAWVESRRKSTDVNRRLPEWLDPDQLSSFLKERSDKPIHESDAIRRLIYIPELTLDYILTLAKTASWNEVLALRAVLRRHIARQASIQVHIPLTGFLTFHLELSLPHLILRECGSSPNVEGNKKGRVQQLTTNLSFLNMESNTGEKPARFSIRKAHDTILLFGCDNLEWTGYRFSDHRPEEDDDEEEMPDKDIFASCGSDEVLDAYNTIWDPRVYFLHVVAIRIGAVLHEFKYLVQKLETGFNGWMTERIYTNLPHGQDQGASNKRLHEDTLQIKQVLHELRVHWSAAVHAWKKFSDINGDILHFADVKDGNARHALKRIKKFFADLLFLEQDLNSLDRLYEDSTKALSHQTYDLSHQTHDISLQINKLSKRTTAIALVSQKAAEETSRTTRVNVQIILTTTPFAIALQYFCSEQNLFAINRTPKTFLICLFVLSLTLPLITFVVEQLNQFGKLLYQKLIQSAGRNTLRKPNAGKLLLFISNLFVVKAILP</sequence>
<protein>
    <submittedName>
        <fullName evidence="2">Uncharacterized protein</fullName>
    </submittedName>
</protein>
<evidence type="ECO:0000256" key="1">
    <source>
        <dbReference type="SAM" id="MobiDB-lite"/>
    </source>
</evidence>